<organism evidence="1 2">
    <name type="scientific">Neophaeococcomyces mojaviensis</name>
    <dbReference type="NCBI Taxonomy" id="3383035"/>
    <lineage>
        <taxon>Eukaryota</taxon>
        <taxon>Fungi</taxon>
        <taxon>Dikarya</taxon>
        <taxon>Ascomycota</taxon>
        <taxon>Pezizomycotina</taxon>
        <taxon>Eurotiomycetes</taxon>
        <taxon>Chaetothyriomycetidae</taxon>
        <taxon>Chaetothyriales</taxon>
        <taxon>Chaetothyriales incertae sedis</taxon>
        <taxon>Neophaeococcomyces</taxon>
    </lineage>
</organism>
<evidence type="ECO:0000313" key="1">
    <source>
        <dbReference type="EMBL" id="KAJ9650019.1"/>
    </source>
</evidence>
<sequence length="225" mass="24759">MEPAASTILDSLRIEHEAKKRSLSPTKLISSLTRANTIREAPAKTTSSFAHATGSLRERDTPKFLPSLGRSFSRKNRSRPGLAGILSEQNPDQAQNRASPASDENVRPKSSSSSHHGGSLSLRSRFRPDTSGSQSTSSSRPGSKGQQLPDVNEDQEGTILDESIDSNNTNTEDSKHVQRDRSSSGNIEHYKAQIMRLEQENYRLLAENAEMKRIVRECTCGGVKR</sequence>
<proteinExistence type="predicted"/>
<keyword evidence="2" id="KW-1185">Reference proteome</keyword>
<dbReference type="EMBL" id="JAPDRQ010000400">
    <property type="protein sequence ID" value="KAJ9650019.1"/>
    <property type="molecule type" value="Genomic_DNA"/>
</dbReference>
<reference evidence="1" key="1">
    <citation type="submission" date="2022-10" db="EMBL/GenBank/DDBJ databases">
        <title>Culturing micro-colonial fungi from biological soil crusts in the Mojave desert and describing Neophaeococcomyces mojavensis, and introducing the new genera and species Taxawa tesnikishii.</title>
        <authorList>
            <person name="Kurbessoian T."/>
            <person name="Stajich J.E."/>
        </authorList>
    </citation>
    <scope>NUCLEOTIDE SEQUENCE</scope>
    <source>
        <strain evidence="1">JES_112</strain>
    </source>
</reference>
<evidence type="ECO:0000313" key="2">
    <source>
        <dbReference type="Proteomes" id="UP001172386"/>
    </source>
</evidence>
<gene>
    <name evidence="1" type="ORF">H2198_010666</name>
</gene>
<accession>A0ACC2ZRC9</accession>
<dbReference type="Proteomes" id="UP001172386">
    <property type="component" value="Unassembled WGS sequence"/>
</dbReference>
<comment type="caution">
    <text evidence="1">The sequence shown here is derived from an EMBL/GenBank/DDBJ whole genome shotgun (WGS) entry which is preliminary data.</text>
</comment>
<protein>
    <submittedName>
        <fullName evidence="1">Uncharacterized protein</fullName>
    </submittedName>
</protein>
<name>A0ACC2ZRC9_9EURO</name>